<protein>
    <submittedName>
        <fullName evidence="2">Uncharacterized protein</fullName>
    </submittedName>
</protein>
<feature type="compositionally biased region" description="Polar residues" evidence="1">
    <location>
        <begin position="225"/>
        <end position="235"/>
    </location>
</feature>
<comment type="caution">
    <text evidence="2">The sequence shown here is derived from an EMBL/GenBank/DDBJ whole genome shotgun (WGS) entry which is preliminary data.</text>
</comment>
<gene>
    <name evidence="2" type="ORF">A4X13_0g7874</name>
</gene>
<feature type="region of interest" description="Disordered" evidence="1">
    <location>
        <begin position="571"/>
        <end position="653"/>
    </location>
</feature>
<feature type="region of interest" description="Disordered" evidence="1">
    <location>
        <begin position="725"/>
        <end position="798"/>
    </location>
</feature>
<feature type="region of interest" description="Disordered" evidence="1">
    <location>
        <begin position="329"/>
        <end position="388"/>
    </location>
</feature>
<evidence type="ECO:0000313" key="3">
    <source>
        <dbReference type="Proteomes" id="UP000077521"/>
    </source>
</evidence>
<feature type="region of interest" description="Disordered" evidence="1">
    <location>
        <begin position="666"/>
        <end position="708"/>
    </location>
</feature>
<feature type="compositionally biased region" description="Polar residues" evidence="1">
    <location>
        <begin position="1"/>
        <end position="12"/>
    </location>
</feature>
<evidence type="ECO:0000256" key="1">
    <source>
        <dbReference type="SAM" id="MobiDB-lite"/>
    </source>
</evidence>
<dbReference type="Proteomes" id="UP000077521">
    <property type="component" value="Unassembled WGS sequence"/>
</dbReference>
<sequence>MSASSDNGSHITVSDELEQSLRYDPISDDDEIIPLPRASQLRTGGSQPASQPASRKEKYRTYLEDDDQDEFDGQSQASGKSRVPIIEKDEEEIGLMGSLALDVTVRCHAPQKRTKGAGAPTKKIALARRLFEVGPEDPFDWFKSSLAAAVQSLCHGYNVGMIKYKDLRLTAKIPKGDVRWRKPIAVDTETAFALFKQELLRASDSFALAAVDVNELPPPVEAQEDQSGPSATTKTGTKRKASKAESLTTAKGGRTSKEEKVTQELESFWECRRPNCRPGGLCIEDDDGFHYELDDELKKRFLAAIIQAKSATVKRPPSTLFDVAKKRRKANTSASLTAAPRASQAAPRTPPTMTKAGDVTVTIQNTPPSNSNSSGRRHRSDHLFNDGAKPQTRFKRSLVLPLKLGPSMLIKQGADAVKMHSATVESLDAAEFTTVEQLAKAYKNNFDSLVKDAKLTVGKLTAVETLLQFWSSGGSEMNKREENQDFGSQIPQAGYSSPEMPHHYQARNGALHATAYNNDAPQATAYNNRAYLSTHMSGAHPRAYMHQDHRHYPRQTSAAYNVPFETRNMPMSPGRFSGGKGPAFSFGNDAGDNSEYDRNNSFSASSGAVHRQGNQSARHGGADSLSPARDWTSSAYTHSSNSESLSPSSSRWIPTGLPFQDYRSVGSEHARPFQPAQDQSPLQHYLPQVDPAGSFHVPPAHSPVQHHARPFQLPPLHSLAQYHASSLHAQPARSPIQNQASSFRSQTGYSPIQNHYDPQDHHESQAELSFQASQAELSVQPSPVYSPIQTHYDSQSQA</sequence>
<reference evidence="2" key="2">
    <citation type="journal article" date="2019" name="IMA Fungus">
        <title>Genome sequencing and comparison of five Tilletia species to identify candidate genes for the detection of regulated species infecting wheat.</title>
        <authorList>
            <person name="Nguyen H.D.T."/>
            <person name="Sultana T."/>
            <person name="Kesanakurti P."/>
            <person name="Hambleton S."/>
        </authorList>
    </citation>
    <scope>NUCLEOTIDE SEQUENCE</scope>
    <source>
        <strain evidence="2">DAOMC 236416</strain>
    </source>
</reference>
<organism evidence="2 3">
    <name type="scientific">Tilletia indica</name>
    <dbReference type="NCBI Taxonomy" id="43049"/>
    <lineage>
        <taxon>Eukaryota</taxon>
        <taxon>Fungi</taxon>
        <taxon>Dikarya</taxon>
        <taxon>Basidiomycota</taxon>
        <taxon>Ustilaginomycotina</taxon>
        <taxon>Exobasidiomycetes</taxon>
        <taxon>Tilletiales</taxon>
        <taxon>Tilletiaceae</taxon>
        <taxon>Tilletia</taxon>
    </lineage>
</organism>
<feature type="compositionally biased region" description="Low complexity" evidence="1">
    <location>
        <begin position="639"/>
        <end position="650"/>
    </location>
</feature>
<feature type="compositionally biased region" description="Basic and acidic residues" evidence="1">
    <location>
        <begin position="54"/>
        <end position="63"/>
    </location>
</feature>
<feature type="compositionally biased region" description="Polar residues" evidence="1">
    <location>
        <begin position="40"/>
        <end position="53"/>
    </location>
</feature>
<proteinExistence type="predicted"/>
<reference evidence="2" key="1">
    <citation type="submission" date="2016-04" db="EMBL/GenBank/DDBJ databases">
        <authorList>
            <person name="Nguyen H.D."/>
            <person name="Samba Siva P."/>
            <person name="Cullis J."/>
            <person name="Levesque C.A."/>
            <person name="Hambleton S."/>
        </authorList>
    </citation>
    <scope>NUCLEOTIDE SEQUENCE</scope>
    <source>
        <strain evidence="2">DAOMC 236416</strain>
    </source>
</reference>
<keyword evidence="3" id="KW-1185">Reference proteome</keyword>
<accession>A0A177TR18</accession>
<evidence type="ECO:0000313" key="2">
    <source>
        <dbReference type="EMBL" id="KAE8240277.1"/>
    </source>
</evidence>
<feature type="compositionally biased region" description="Polar residues" evidence="1">
    <location>
        <begin position="735"/>
        <end position="753"/>
    </location>
</feature>
<feature type="compositionally biased region" description="Polar residues" evidence="1">
    <location>
        <begin position="766"/>
        <end position="798"/>
    </location>
</feature>
<feature type="region of interest" description="Disordered" evidence="1">
    <location>
        <begin position="218"/>
        <end position="261"/>
    </location>
</feature>
<dbReference type="AlphaFoldDB" id="A0A177TR18"/>
<feature type="region of interest" description="Disordered" evidence="1">
    <location>
        <begin position="1"/>
        <end position="82"/>
    </location>
</feature>
<feature type="compositionally biased region" description="Polar residues" evidence="1">
    <location>
        <begin position="599"/>
        <end position="617"/>
    </location>
</feature>
<dbReference type="EMBL" id="LWDF02001121">
    <property type="protein sequence ID" value="KAE8240277.1"/>
    <property type="molecule type" value="Genomic_DNA"/>
</dbReference>
<name>A0A177TR18_9BASI</name>